<keyword evidence="1" id="KW-1133">Transmembrane helix</keyword>
<feature type="transmembrane region" description="Helical" evidence="1">
    <location>
        <begin position="54"/>
        <end position="75"/>
    </location>
</feature>
<evidence type="ECO:0008006" key="4">
    <source>
        <dbReference type="Google" id="ProtNLM"/>
    </source>
</evidence>
<keyword evidence="1" id="KW-0812">Transmembrane</keyword>
<reference evidence="2 3" key="1">
    <citation type="submission" date="2016-02" db="EMBL/GenBank/DDBJ databases">
        <title>Genome sequence of Halalkalicoccus paucihalophilus DSM 24557.</title>
        <authorList>
            <person name="Poehlein A."/>
            <person name="Daniel R."/>
        </authorList>
    </citation>
    <scope>NUCLEOTIDE SEQUENCE [LARGE SCALE GENOMIC DNA]</scope>
    <source>
        <strain evidence="2 3">DSM 24557</strain>
    </source>
</reference>
<dbReference type="EMBL" id="LTAZ01000004">
    <property type="protein sequence ID" value="KYH26529.1"/>
    <property type="molecule type" value="Genomic_DNA"/>
</dbReference>
<keyword evidence="3" id="KW-1185">Reference proteome</keyword>
<sequence length="214" mass="23672">MPPVTVHIALGGLIGAVLLANHFDIRSILLVMVAAGVPDLDVFVGFVIPGAHRAALHTLLFPVLLTALLVWDVYLRETSYVRERWNDYGVHVAWVAIVSITLAHLLLDSFGSGINAFWPLYDRFYMLSGDVVLWHDNGFTVDFVRVIELGTTADTHYGTGFDTVRADGRRRFPVALTGEQFVLLVASGMVVFRRIVDEQRAPTTSGTAEYLSED</sequence>
<dbReference type="InterPro" id="IPR007404">
    <property type="entry name" value="YdjM-like"/>
</dbReference>
<dbReference type="PATRIC" id="fig|1008153.3.peg.1651"/>
<name>A0A151AFU1_9EURY</name>
<evidence type="ECO:0000313" key="2">
    <source>
        <dbReference type="EMBL" id="KYH26529.1"/>
    </source>
</evidence>
<feature type="transmembrane region" description="Helical" evidence="1">
    <location>
        <begin position="6"/>
        <end position="23"/>
    </location>
</feature>
<feature type="transmembrane region" description="Helical" evidence="1">
    <location>
        <begin position="87"/>
        <end position="107"/>
    </location>
</feature>
<gene>
    <name evidence="2" type="ORF">HAPAU_16280</name>
</gene>
<protein>
    <recommendedName>
        <fullName evidence="4">LexA-binding, inner membrane-associated hydrolase</fullName>
    </recommendedName>
</protein>
<accession>A0A151AFU1</accession>
<dbReference type="Pfam" id="PF04307">
    <property type="entry name" value="YdjM"/>
    <property type="match status" value="1"/>
</dbReference>
<dbReference type="OrthoDB" id="252570at2157"/>
<dbReference type="AlphaFoldDB" id="A0A151AFU1"/>
<evidence type="ECO:0000313" key="3">
    <source>
        <dbReference type="Proteomes" id="UP000075321"/>
    </source>
</evidence>
<keyword evidence="1" id="KW-0472">Membrane</keyword>
<dbReference type="RefSeq" id="WP_066381309.1">
    <property type="nucleotide sequence ID" value="NZ_LTAZ01000004.1"/>
</dbReference>
<proteinExistence type="predicted"/>
<dbReference type="Proteomes" id="UP000075321">
    <property type="component" value="Unassembled WGS sequence"/>
</dbReference>
<feature type="transmembrane region" description="Helical" evidence="1">
    <location>
        <begin position="28"/>
        <end position="48"/>
    </location>
</feature>
<organism evidence="2 3">
    <name type="scientific">Halalkalicoccus paucihalophilus</name>
    <dbReference type="NCBI Taxonomy" id="1008153"/>
    <lineage>
        <taxon>Archaea</taxon>
        <taxon>Methanobacteriati</taxon>
        <taxon>Methanobacteriota</taxon>
        <taxon>Stenosarchaea group</taxon>
        <taxon>Halobacteria</taxon>
        <taxon>Halobacteriales</taxon>
        <taxon>Halococcaceae</taxon>
        <taxon>Halalkalicoccus</taxon>
    </lineage>
</organism>
<evidence type="ECO:0000256" key="1">
    <source>
        <dbReference type="SAM" id="Phobius"/>
    </source>
</evidence>
<comment type="caution">
    <text evidence="2">The sequence shown here is derived from an EMBL/GenBank/DDBJ whole genome shotgun (WGS) entry which is preliminary data.</text>
</comment>